<evidence type="ECO:0000259" key="7">
    <source>
        <dbReference type="Pfam" id="PF04130"/>
    </source>
</evidence>
<protein>
    <recommendedName>
        <fullName evidence="5">Spindle pole body component</fullName>
    </recommendedName>
</protein>
<comment type="subcellular location">
    <subcellularLocation>
        <location evidence="5">Cytoplasm</location>
        <location evidence="5">Cytoskeleton</location>
        <location evidence="5">Microtubule organizing center</location>
    </subcellularLocation>
</comment>
<keyword evidence="2 5" id="KW-0963">Cytoplasm</keyword>
<feature type="compositionally biased region" description="Acidic residues" evidence="6">
    <location>
        <begin position="951"/>
        <end position="975"/>
    </location>
</feature>
<dbReference type="InParanoid" id="A0A3N4MBZ1"/>
<dbReference type="Gene3D" id="1.20.120.1900">
    <property type="entry name" value="Gamma-tubulin complex, C-terminal domain"/>
    <property type="match status" value="1"/>
</dbReference>
<dbReference type="Pfam" id="PF17681">
    <property type="entry name" value="GCP_N_terminal"/>
    <property type="match status" value="1"/>
</dbReference>
<dbReference type="GO" id="GO:0005816">
    <property type="term" value="C:spindle pole body"/>
    <property type="evidence" value="ECO:0007669"/>
    <property type="project" value="UniProtKB-ARBA"/>
</dbReference>
<dbReference type="InterPro" id="IPR059169">
    <property type="entry name" value="GCP5_N_ext"/>
</dbReference>
<feature type="region of interest" description="Disordered" evidence="6">
    <location>
        <begin position="880"/>
        <end position="982"/>
    </location>
</feature>
<dbReference type="GO" id="GO:0000278">
    <property type="term" value="P:mitotic cell cycle"/>
    <property type="evidence" value="ECO:0007669"/>
    <property type="project" value="TreeGrafter"/>
</dbReference>
<dbReference type="Pfam" id="PF14609">
    <property type="entry name" value="GCP5-Mod21_N"/>
    <property type="match status" value="1"/>
</dbReference>
<evidence type="ECO:0000256" key="6">
    <source>
        <dbReference type="SAM" id="MobiDB-lite"/>
    </source>
</evidence>
<feature type="compositionally biased region" description="Low complexity" evidence="6">
    <location>
        <begin position="940"/>
        <end position="950"/>
    </location>
</feature>
<dbReference type="STRING" id="1051890.A0A3N4MBZ1"/>
<dbReference type="Proteomes" id="UP000267821">
    <property type="component" value="Unassembled WGS sequence"/>
</dbReference>
<dbReference type="CDD" id="cd22572">
    <property type="entry name" value="GCP5_NTD"/>
    <property type="match status" value="1"/>
</dbReference>
<reference evidence="10 11" key="1">
    <citation type="journal article" date="2018" name="Nat. Ecol. Evol.">
        <title>Pezizomycetes genomes reveal the molecular basis of ectomycorrhizal truffle lifestyle.</title>
        <authorList>
            <person name="Murat C."/>
            <person name="Payen T."/>
            <person name="Noel B."/>
            <person name="Kuo A."/>
            <person name="Morin E."/>
            <person name="Chen J."/>
            <person name="Kohler A."/>
            <person name="Krizsan K."/>
            <person name="Balestrini R."/>
            <person name="Da Silva C."/>
            <person name="Montanini B."/>
            <person name="Hainaut M."/>
            <person name="Levati E."/>
            <person name="Barry K.W."/>
            <person name="Belfiori B."/>
            <person name="Cichocki N."/>
            <person name="Clum A."/>
            <person name="Dockter R.B."/>
            <person name="Fauchery L."/>
            <person name="Guy J."/>
            <person name="Iotti M."/>
            <person name="Le Tacon F."/>
            <person name="Lindquist E.A."/>
            <person name="Lipzen A."/>
            <person name="Malagnac F."/>
            <person name="Mello A."/>
            <person name="Molinier V."/>
            <person name="Miyauchi S."/>
            <person name="Poulain J."/>
            <person name="Riccioni C."/>
            <person name="Rubini A."/>
            <person name="Sitrit Y."/>
            <person name="Splivallo R."/>
            <person name="Traeger S."/>
            <person name="Wang M."/>
            <person name="Zifcakova L."/>
            <person name="Wipf D."/>
            <person name="Zambonelli A."/>
            <person name="Paolocci F."/>
            <person name="Nowrousian M."/>
            <person name="Ottonello S."/>
            <person name="Baldrian P."/>
            <person name="Spatafora J.W."/>
            <person name="Henrissat B."/>
            <person name="Nagy L.G."/>
            <person name="Aury J.M."/>
            <person name="Wincker P."/>
            <person name="Grigoriev I.V."/>
            <person name="Bonfante P."/>
            <person name="Martin F.M."/>
        </authorList>
    </citation>
    <scope>NUCLEOTIDE SEQUENCE [LARGE SCALE GENOMIC DNA]</scope>
    <source>
        <strain evidence="10 11">ATCC MYA-4762</strain>
    </source>
</reference>
<evidence type="ECO:0000256" key="2">
    <source>
        <dbReference type="ARBA" id="ARBA00022490"/>
    </source>
</evidence>
<evidence type="ECO:0000313" key="10">
    <source>
        <dbReference type="EMBL" id="RPB26975.1"/>
    </source>
</evidence>
<evidence type="ECO:0000256" key="1">
    <source>
        <dbReference type="ARBA" id="ARBA00010337"/>
    </source>
</evidence>
<accession>A0A3N4MBZ1</accession>
<dbReference type="GO" id="GO:0043015">
    <property type="term" value="F:gamma-tubulin binding"/>
    <property type="evidence" value="ECO:0007669"/>
    <property type="project" value="InterPro"/>
</dbReference>
<dbReference type="PANTHER" id="PTHR19302">
    <property type="entry name" value="GAMMA TUBULIN COMPLEX PROTEIN"/>
    <property type="match status" value="1"/>
</dbReference>
<feature type="domain" description="Gamma tubulin complex component C-terminal" evidence="7">
    <location>
        <begin position="594"/>
        <end position="869"/>
    </location>
</feature>
<gene>
    <name evidence="10" type="ORF">L211DRAFT_599399</name>
</gene>
<evidence type="ECO:0000259" key="8">
    <source>
        <dbReference type="Pfam" id="PF14609"/>
    </source>
</evidence>
<dbReference type="InterPro" id="IPR007259">
    <property type="entry name" value="GCP"/>
</dbReference>
<dbReference type="InterPro" id="IPR032797">
    <property type="entry name" value="Mod21_N"/>
</dbReference>
<feature type="compositionally biased region" description="Basic residues" evidence="6">
    <location>
        <begin position="927"/>
        <end position="938"/>
    </location>
</feature>
<dbReference type="InterPro" id="IPR040457">
    <property type="entry name" value="GCP_C"/>
</dbReference>
<dbReference type="GO" id="GO:0000922">
    <property type="term" value="C:spindle pole"/>
    <property type="evidence" value="ECO:0007669"/>
    <property type="project" value="InterPro"/>
</dbReference>
<dbReference type="GO" id="GO:0007020">
    <property type="term" value="P:microtubule nucleation"/>
    <property type="evidence" value="ECO:0007669"/>
    <property type="project" value="InterPro"/>
</dbReference>
<keyword evidence="4 5" id="KW-0206">Cytoskeleton</keyword>
<evidence type="ECO:0000256" key="5">
    <source>
        <dbReference type="RuleBase" id="RU363050"/>
    </source>
</evidence>
<dbReference type="GO" id="GO:0031122">
    <property type="term" value="P:cytoplasmic microtubule organization"/>
    <property type="evidence" value="ECO:0007669"/>
    <property type="project" value="TreeGrafter"/>
</dbReference>
<keyword evidence="11" id="KW-1185">Reference proteome</keyword>
<comment type="similarity">
    <text evidence="1 5">Belongs to the TUBGCP family.</text>
</comment>
<dbReference type="OrthoDB" id="66546at2759"/>
<sequence>MAATPVVVKQLLGQLITAVTGITAEKDPENYGLCQAYAQRSIKNHNYVRTNPFEVHRRLDELEERFSIVCKDRIADALHSRREELKASNFKWSAETLSLILNLSWRPVDFARLSDLEALKPPEPPRELTWADIIGNEPLEGGDIWDPMDLENGSELSSVYDGSEISETEGDVQDQMKNVTIRKKLQDEEEEAILPMDYITIPVDWSHLQTLKGAQYWYVPATVLPEQIDTSVTLDNVDDLWLVSELHVIRETLFMLNCVPCSLYEVGRRTLSEGKDPYIVWIDTHKIKKKFAMRHASREALISILTWFSERGTAINRIREFVKRKEDIPSRQSFLAALSASLSELNQILVEHEATYVTREGKAQVISLLQLQQSLELALQPYMTLSSIVVSLSKSSFISSAHSSEHLDLLFDSACHLQSIESIKSFELIAKIFFQCLQTYLRPIREWMEYGEVHAQDTTFFIRSSKEDDDDDNTVTGEPILSTIWHDQYMLLKDVHGNLKAPRFVLSVANTILTTGKSVVFLKRLINYETLPVPTSGQPELDFNTVYHDGRSDDAGLAPFDELFSSAFSEWTKKKHHSVSSKLRDVLFTNCGLWKTLTALEHIYFGADGAQLSALATAIFDKLDNVSLGTGIGKRSAGGRSRRRDRNNLWNDRFLLTELVQSVFSGWNFLDAKRLGVRRVTVPDAPARTSTYESKDKSRSVRQLAGIALEYALPWPLLNILKPSSMVTYKVVFILLLQLRRGKYVVERLRLQDGGIKTHGTGRKGKGILVEQLYFHLRQRALWFVNLVTMYVTYHVLKPNMEEMTENMRKARDVDEMVNVHDAFVGKITDRALLSDRMSKFHNAILSLLDICVDFADSHTKYLSSINTLTSALLPASSGAHKNLRRPYDSDSDLDLDHHGGVSLFPTSSPGKPPLASALMPPPPRPPFHRRPGKRPRRYSTAPSIPSSSSEGEEDLETLVGESETDNDSIMEGIDDNGKLKKPTTLEELEDYHVKRLGELKFEWEEWLGTLRNGLKGVSRAGVLPHLEVLAEGLEGNDGIGGQGWE</sequence>
<evidence type="ECO:0000313" key="11">
    <source>
        <dbReference type="Proteomes" id="UP000267821"/>
    </source>
</evidence>
<dbReference type="EMBL" id="ML121532">
    <property type="protein sequence ID" value="RPB26975.1"/>
    <property type="molecule type" value="Genomic_DNA"/>
</dbReference>
<dbReference type="GO" id="GO:0005874">
    <property type="term" value="C:microtubule"/>
    <property type="evidence" value="ECO:0007669"/>
    <property type="project" value="UniProtKB-KW"/>
</dbReference>
<organism evidence="10 11">
    <name type="scientific">Terfezia boudieri ATCC MYA-4762</name>
    <dbReference type="NCBI Taxonomy" id="1051890"/>
    <lineage>
        <taxon>Eukaryota</taxon>
        <taxon>Fungi</taxon>
        <taxon>Dikarya</taxon>
        <taxon>Ascomycota</taxon>
        <taxon>Pezizomycotina</taxon>
        <taxon>Pezizomycetes</taxon>
        <taxon>Pezizales</taxon>
        <taxon>Pezizaceae</taxon>
        <taxon>Terfezia</taxon>
    </lineage>
</organism>
<dbReference type="GO" id="GO:0051321">
    <property type="term" value="P:meiotic cell cycle"/>
    <property type="evidence" value="ECO:0007669"/>
    <property type="project" value="TreeGrafter"/>
</dbReference>
<dbReference type="Pfam" id="PF04130">
    <property type="entry name" value="GCP_C_terminal"/>
    <property type="match status" value="1"/>
</dbReference>
<keyword evidence="3 5" id="KW-0493">Microtubule</keyword>
<dbReference type="InterPro" id="IPR042241">
    <property type="entry name" value="GCP_C_sf"/>
</dbReference>
<evidence type="ECO:0000259" key="9">
    <source>
        <dbReference type="Pfam" id="PF17681"/>
    </source>
</evidence>
<name>A0A3N4MBZ1_9PEZI</name>
<dbReference type="AlphaFoldDB" id="A0A3N4MBZ1"/>
<evidence type="ECO:0000256" key="3">
    <source>
        <dbReference type="ARBA" id="ARBA00022701"/>
    </source>
</evidence>
<dbReference type="InterPro" id="IPR041470">
    <property type="entry name" value="GCP_N"/>
</dbReference>
<feature type="domain" description="Gamma-Tubulin ring complex non-core subunit mod21 N-terminal" evidence="8">
    <location>
        <begin position="69"/>
        <end position="150"/>
    </location>
</feature>
<feature type="domain" description="Gamma tubulin complex component protein N-terminal" evidence="9">
    <location>
        <begin position="249"/>
        <end position="589"/>
    </location>
</feature>
<dbReference type="GO" id="GO:0051011">
    <property type="term" value="F:microtubule minus-end binding"/>
    <property type="evidence" value="ECO:0007669"/>
    <property type="project" value="TreeGrafter"/>
</dbReference>
<dbReference type="GO" id="GO:0000930">
    <property type="term" value="C:gamma-tubulin complex"/>
    <property type="evidence" value="ECO:0007669"/>
    <property type="project" value="TreeGrafter"/>
</dbReference>
<evidence type="ECO:0000256" key="4">
    <source>
        <dbReference type="ARBA" id="ARBA00023212"/>
    </source>
</evidence>
<proteinExistence type="inferred from homology"/>
<dbReference type="GO" id="GO:0051225">
    <property type="term" value="P:spindle assembly"/>
    <property type="evidence" value="ECO:0007669"/>
    <property type="project" value="TreeGrafter"/>
</dbReference>
<dbReference type="PANTHER" id="PTHR19302:SF33">
    <property type="entry name" value="GAMMA-TUBULIN COMPLEX COMPONENT 5"/>
    <property type="match status" value="1"/>
</dbReference>